<dbReference type="OrthoDB" id="9784809at2"/>
<feature type="domain" description="Cyclic nucleotide-binding" evidence="1">
    <location>
        <begin position="11"/>
        <end position="144"/>
    </location>
</feature>
<dbReference type="Gene3D" id="2.60.120.10">
    <property type="entry name" value="Jelly Rolls"/>
    <property type="match status" value="1"/>
</dbReference>
<dbReference type="InterPro" id="IPR000595">
    <property type="entry name" value="cNMP-bd_dom"/>
</dbReference>
<dbReference type="CDD" id="cd00038">
    <property type="entry name" value="CAP_ED"/>
    <property type="match status" value="1"/>
</dbReference>
<dbReference type="InterPro" id="IPR014710">
    <property type="entry name" value="RmlC-like_jellyroll"/>
</dbReference>
<name>A0A4P6HJ55_9BACT</name>
<dbReference type="SMART" id="SM00100">
    <property type="entry name" value="cNMP"/>
    <property type="match status" value="1"/>
</dbReference>
<dbReference type="PANTHER" id="PTHR11635">
    <property type="entry name" value="CAMP-DEPENDENT PROTEIN KINASE REGULATORY CHAIN"/>
    <property type="match status" value="1"/>
</dbReference>
<protein>
    <submittedName>
        <fullName evidence="2">Cyclic nucleotide-binding domain-containing protein</fullName>
    </submittedName>
</protein>
<dbReference type="SUPFAM" id="SSF51206">
    <property type="entry name" value="cAMP-binding domain-like"/>
    <property type="match status" value="1"/>
</dbReference>
<keyword evidence="3" id="KW-1185">Reference proteome</keyword>
<dbReference type="PANTHER" id="PTHR11635:SF152">
    <property type="entry name" value="CAMP-DEPENDENT PROTEIN KINASE TYPE I REGULATORY SUBUNIT-RELATED"/>
    <property type="match status" value="1"/>
</dbReference>
<evidence type="ECO:0000313" key="3">
    <source>
        <dbReference type="Proteomes" id="UP000293296"/>
    </source>
</evidence>
<dbReference type="PROSITE" id="PS00889">
    <property type="entry name" value="CNMP_BINDING_2"/>
    <property type="match status" value="1"/>
</dbReference>
<dbReference type="Proteomes" id="UP000293296">
    <property type="component" value="Chromosome"/>
</dbReference>
<sequence length="175" mass="18746">MNGEALKKAALFADLADDERDRLVPAFTPLSLAAGQAVIVEGQPGDEMFLLTSGRVRVTKAMLLKGIVAPGLDGAAAEKTLVELSDAQSPFFGEMALLDRDIRSATVTCLTDCRFLRIDRDAFFACLQAHPALGVKVLAALAKRLAGLVRKNNVEVVKLTTALALVLSRRGAERR</sequence>
<dbReference type="KEGG" id="dcb:C3Y92_00620"/>
<gene>
    <name evidence="2" type="ORF">C3Y92_00620</name>
</gene>
<dbReference type="AlphaFoldDB" id="A0A4P6HJ55"/>
<dbReference type="InterPro" id="IPR018490">
    <property type="entry name" value="cNMP-bd_dom_sf"/>
</dbReference>
<proteinExistence type="predicted"/>
<dbReference type="GO" id="GO:0005952">
    <property type="term" value="C:cAMP-dependent protein kinase complex"/>
    <property type="evidence" value="ECO:0007669"/>
    <property type="project" value="InterPro"/>
</dbReference>
<reference evidence="2 3" key="1">
    <citation type="submission" date="2018-02" db="EMBL/GenBank/DDBJ databases">
        <title>Genome sequence of Desulfovibrio carbinolicus DSM 3852.</title>
        <authorList>
            <person name="Wilbanks E."/>
            <person name="Skennerton C.T."/>
            <person name="Orphan V.J."/>
        </authorList>
    </citation>
    <scope>NUCLEOTIDE SEQUENCE [LARGE SCALE GENOMIC DNA]</scope>
    <source>
        <strain evidence="2 3">DSM 3852</strain>
    </source>
</reference>
<dbReference type="InterPro" id="IPR018488">
    <property type="entry name" value="cNMP-bd_CS"/>
</dbReference>
<evidence type="ECO:0000313" key="2">
    <source>
        <dbReference type="EMBL" id="QAZ65820.1"/>
    </source>
</evidence>
<dbReference type="InterPro" id="IPR050503">
    <property type="entry name" value="cAMP-dep_PK_reg_su-like"/>
</dbReference>
<evidence type="ECO:0000259" key="1">
    <source>
        <dbReference type="PROSITE" id="PS50042"/>
    </source>
</evidence>
<dbReference type="PROSITE" id="PS50042">
    <property type="entry name" value="CNMP_BINDING_3"/>
    <property type="match status" value="1"/>
</dbReference>
<dbReference type="EMBL" id="CP026538">
    <property type="protein sequence ID" value="QAZ65820.1"/>
    <property type="molecule type" value="Genomic_DNA"/>
</dbReference>
<dbReference type="RefSeq" id="WP_129348510.1">
    <property type="nucleotide sequence ID" value="NZ_CP026538.1"/>
</dbReference>
<accession>A0A4P6HJ55</accession>
<dbReference type="PROSITE" id="PS00888">
    <property type="entry name" value="CNMP_BINDING_1"/>
    <property type="match status" value="1"/>
</dbReference>
<organism evidence="2 3">
    <name type="scientific">Solidesulfovibrio carbinolicus</name>
    <dbReference type="NCBI Taxonomy" id="296842"/>
    <lineage>
        <taxon>Bacteria</taxon>
        <taxon>Pseudomonadati</taxon>
        <taxon>Thermodesulfobacteriota</taxon>
        <taxon>Desulfovibrionia</taxon>
        <taxon>Desulfovibrionales</taxon>
        <taxon>Desulfovibrionaceae</taxon>
        <taxon>Solidesulfovibrio</taxon>
    </lineage>
</organism>
<dbReference type="GO" id="GO:0005829">
    <property type="term" value="C:cytosol"/>
    <property type="evidence" value="ECO:0007669"/>
    <property type="project" value="TreeGrafter"/>
</dbReference>
<dbReference type="Pfam" id="PF00027">
    <property type="entry name" value="cNMP_binding"/>
    <property type="match status" value="1"/>
</dbReference>